<dbReference type="GO" id="GO:0016491">
    <property type="term" value="F:oxidoreductase activity"/>
    <property type="evidence" value="ECO:0007669"/>
    <property type="project" value="InterPro"/>
</dbReference>
<dbReference type="RefSeq" id="WP_106179062.1">
    <property type="nucleotide sequence ID" value="NZ_PVNH01000005.1"/>
</dbReference>
<name>A0A2T0LUV3_9PSEU</name>
<comment type="caution">
    <text evidence="2">The sequence shown here is derived from an EMBL/GenBank/DDBJ whole genome shotgun (WGS) entry which is preliminary data.</text>
</comment>
<dbReference type="AlphaFoldDB" id="A0A2T0LUV3"/>
<dbReference type="PANTHER" id="PTHR37539">
    <property type="entry name" value="SECRETED PROTEIN-RELATED"/>
    <property type="match status" value="1"/>
</dbReference>
<dbReference type="InterPro" id="IPR037473">
    <property type="entry name" value="Lcp-like"/>
</dbReference>
<gene>
    <name evidence="2" type="ORF">B0I33_105137</name>
</gene>
<sequence>MSADERLPDPELFRQGGFRFAARLFGPGDLRASDRQVRWLRAFAQAEDPLADAVVAMIRERPPGEGRALFEQALEHGVDALRDPPPELVDFFRDVEATPYWVDHDRLDRGARAIIRTGLLGLFPLGDMSLMGGYLASRATKSLVGTGAIERTAGRRLVETATWWIDVTTPGALRHGERGYVSALRVRLVHAHVRAAMNRRPDWDYAAWDRPVNQVQTVGTLLLFSLVYLLGMQLLGVRYTDRERADILHLWRYVGWLMGVDEQLLPATEEDAWRLLWLLATTEFIPDADSKRLAAALLRSHEDVGRGRGPLGKVISHVSVRVHSSISRLVLGKSNADFLELPNDPVAQGAVLAAAAANYAAETVRRLVPGATTVQELLGSAGRRQYVSRLGRVFDTDRTYARHMRTDAPSAA</sequence>
<evidence type="ECO:0000259" key="1">
    <source>
        <dbReference type="Pfam" id="PF09995"/>
    </source>
</evidence>
<dbReference type="Pfam" id="PF09995">
    <property type="entry name" value="MPAB_Lcp_cat"/>
    <property type="match status" value="1"/>
</dbReference>
<dbReference type="Proteomes" id="UP000238362">
    <property type="component" value="Unassembled WGS sequence"/>
</dbReference>
<feature type="domain" description="ER-bound oxygenase mpaB/mpaB'/Rubber oxygenase catalytic" evidence="1">
    <location>
        <begin position="121"/>
        <end position="355"/>
    </location>
</feature>
<keyword evidence="3" id="KW-1185">Reference proteome</keyword>
<dbReference type="OrthoDB" id="7614910at2"/>
<dbReference type="InterPro" id="IPR018713">
    <property type="entry name" value="MPAB/Lcp_cat_dom"/>
</dbReference>
<evidence type="ECO:0000313" key="2">
    <source>
        <dbReference type="EMBL" id="PRX47559.1"/>
    </source>
</evidence>
<dbReference type="EMBL" id="PVNH01000005">
    <property type="protein sequence ID" value="PRX47559.1"/>
    <property type="molecule type" value="Genomic_DNA"/>
</dbReference>
<dbReference type="PANTHER" id="PTHR37539:SF1">
    <property type="entry name" value="ER-BOUND OXYGENASE MPAB_MPAB'_RUBBER OXYGENASE CATALYTIC DOMAIN-CONTAINING PROTEIN"/>
    <property type="match status" value="1"/>
</dbReference>
<protein>
    <submittedName>
        <fullName evidence="2">Uncharacterized protein DUF2236</fullName>
    </submittedName>
</protein>
<accession>A0A2T0LUV3</accession>
<evidence type="ECO:0000313" key="3">
    <source>
        <dbReference type="Proteomes" id="UP000238362"/>
    </source>
</evidence>
<proteinExistence type="predicted"/>
<organism evidence="2 3">
    <name type="scientific">Prauserella shujinwangii</name>
    <dbReference type="NCBI Taxonomy" id="1453103"/>
    <lineage>
        <taxon>Bacteria</taxon>
        <taxon>Bacillati</taxon>
        <taxon>Actinomycetota</taxon>
        <taxon>Actinomycetes</taxon>
        <taxon>Pseudonocardiales</taxon>
        <taxon>Pseudonocardiaceae</taxon>
        <taxon>Prauserella</taxon>
    </lineage>
</organism>
<reference evidence="2 3" key="1">
    <citation type="submission" date="2018-03" db="EMBL/GenBank/DDBJ databases">
        <title>Genomic Encyclopedia of Type Strains, Phase III (KMG-III): the genomes of soil and plant-associated and newly described type strains.</title>
        <authorList>
            <person name="Whitman W."/>
        </authorList>
    </citation>
    <scope>NUCLEOTIDE SEQUENCE [LARGE SCALE GENOMIC DNA]</scope>
    <source>
        <strain evidence="2 3">CGMCC 4.7125</strain>
    </source>
</reference>